<keyword evidence="3" id="KW-1185">Reference proteome</keyword>
<accession>A0AAD9BSH8</accession>
<reference evidence="2" key="1">
    <citation type="submission" date="2023-04" db="EMBL/GenBank/DDBJ databases">
        <title>Chromosome-level genome of Chaenocephalus aceratus.</title>
        <authorList>
            <person name="Park H."/>
        </authorList>
    </citation>
    <scope>NUCLEOTIDE SEQUENCE</scope>
    <source>
        <strain evidence="2">DE</strain>
        <tissue evidence="2">Muscle</tissue>
    </source>
</reference>
<feature type="non-terminal residue" evidence="2">
    <location>
        <position position="82"/>
    </location>
</feature>
<feature type="region of interest" description="Disordered" evidence="1">
    <location>
        <begin position="16"/>
        <end position="54"/>
    </location>
</feature>
<dbReference type="AlphaFoldDB" id="A0AAD9BSH8"/>
<feature type="compositionally biased region" description="Low complexity" evidence="1">
    <location>
        <begin position="32"/>
        <end position="49"/>
    </location>
</feature>
<protein>
    <submittedName>
        <fullName evidence="2">N-acylneuraminate cytidylyltransferase</fullName>
    </submittedName>
</protein>
<dbReference type="Proteomes" id="UP001228049">
    <property type="component" value="Unassembled WGS sequence"/>
</dbReference>
<dbReference type="EMBL" id="JASDAP010000018">
    <property type="protein sequence ID" value="KAK1887159.1"/>
    <property type="molecule type" value="Genomic_DNA"/>
</dbReference>
<organism evidence="2 3">
    <name type="scientific">Dissostichus eleginoides</name>
    <name type="common">Patagonian toothfish</name>
    <name type="synonym">Dissostichus amissus</name>
    <dbReference type="NCBI Taxonomy" id="100907"/>
    <lineage>
        <taxon>Eukaryota</taxon>
        <taxon>Metazoa</taxon>
        <taxon>Chordata</taxon>
        <taxon>Craniata</taxon>
        <taxon>Vertebrata</taxon>
        <taxon>Euteleostomi</taxon>
        <taxon>Actinopterygii</taxon>
        <taxon>Neopterygii</taxon>
        <taxon>Teleostei</taxon>
        <taxon>Neoteleostei</taxon>
        <taxon>Acanthomorphata</taxon>
        <taxon>Eupercaria</taxon>
        <taxon>Perciformes</taxon>
        <taxon>Notothenioidei</taxon>
        <taxon>Nototheniidae</taxon>
        <taxon>Dissostichus</taxon>
    </lineage>
</organism>
<evidence type="ECO:0000313" key="2">
    <source>
        <dbReference type="EMBL" id="KAK1887159.1"/>
    </source>
</evidence>
<dbReference type="GO" id="GO:0016779">
    <property type="term" value="F:nucleotidyltransferase activity"/>
    <property type="evidence" value="ECO:0007669"/>
    <property type="project" value="UniProtKB-KW"/>
</dbReference>
<keyword evidence="2" id="KW-0548">Nucleotidyltransferase</keyword>
<evidence type="ECO:0000313" key="3">
    <source>
        <dbReference type="Proteomes" id="UP001228049"/>
    </source>
</evidence>
<comment type="caution">
    <text evidence="2">The sequence shown here is derived from an EMBL/GenBank/DDBJ whole genome shotgun (WGS) entry which is preliminary data.</text>
</comment>
<sequence length="82" mass="8522">TMCEARGLAVCAVGEPHTESARAVRPGPGRIPRLSRGPRPGAGRGLPSPHHSQSKCHLQLTCKTLTIAPLGAAIRSSGGKEY</sequence>
<evidence type="ECO:0000256" key="1">
    <source>
        <dbReference type="SAM" id="MobiDB-lite"/>
    </source>
</evidence>
<keyword evidence="2" id="KW-0808">Transferase</keyword>
<proteinExistence type="predicted"/>
<name>A0AAD9BSH8_DISEL</name>
<gene>
    <name evidence="2" type="ORF">KUDE01_027952</name>
</gene>